<gene>
    <name evidence="2" type="ORF">B0T20DRAFT_427602</name>
</gene>
<evidence type="ECO:0000256" key="1">
    <source>
        <dbReference type="SAM" id="MobiDB-lite"/>
    </source>
</evidence>
<dbReference type="AlphaFoldDB" id="A0AAE0U0E1"/>
<keyword evidence="3" id="KW-1185">Reference proteome</keyword>
<reference evidence="2" key="2">
    <citation type="submission" date="2023-07" db="EMBL/GenBank/DDBJ databases">
        <authorList>
            <consortium name="Lawrence Berkeley National Laboratory"/>
            <person name="Haridas S."/>
            <person name="Hensen N."/>
            <person name="Bonometti L."/>
            <person name="Westerberg I."/>
            <person name="Brannstrom I.O."/>
            <person name="Guillou S."/>
            <person name="Cros-Aarteil S."/>
            <person name="Calhoun S."/>
            <person name="Kuo A."/>
            <person name="Mondo S."/>
            <person name="Pangilinan J."/>
            <person name="Riley R."/>
            <person name="LaButti K."/>
            <person name="Andreopoulos B."/>
            <person name="Lipzen A."/>
            <person name="Chen C."/>
            <person name="Yanf M."/>
            <person name="Daum C."/>
            <person name="Ng V."/>
            <person name="Clum A."/>
            <person name="Steindorff A."/>
            <person name="Ohm R."/>
            <person name="Martin F."/>
            <person name="Silar P."/>
            <person name="Natvig D."/>
            <person name="Lalanne C."/>
            <person name="Gautier V."/>
            <person name="Ament-velasquez S.L."/>
            <person name="Kruys A."/>
            <person name="Hutchinson M.I."/>
            <person name="Powell A.J."/>
            <person name="Barry K."/>
            <person name="Miller A.N."/>
            <person name="Grigoriev I.V."/>
            <person name="Debuchy R."/>
            <person name="Gladieux P."/>
            <person name="Thoren M.H."/>
            <person name="Johannesson H."/>
        </authorList>
    </citation>
    <scope>NUCLEOTIDE SEQUENCE</scope>
    <source>
        <strain evidence="2">FGSC 1904</strain>
    </source>
</reference>
<comment type="caution">
    <text evidence="2">The sequence shown here is derived from an EMBL/GenBank/DDBJ whole genome shotgun (WGS) entry which is preliminary data.</text>
</comment>
<evidence type="ECO:0000313" key="3">
    <source>
        <dbReference type="Proteomes" id="UP001281003"/>
    </source>
</evidence>
<organism evidence="2 3">
    <name type="scientific">Sordaria brevicollis</name>
    <dbReference type="NCBI Taxonomy" id="83679"/>
    <lineage>
        <taxon>Eukaryota</taxon>
        <taxon>Fungi</taxon>
        <taxon>Dikarya</taxon>
        <taxon>Ascomycota</taxon>
        <taxon>Pezizomycotina</taxon>
        <taxon>Sordariomycetes</taxon>
        <taxon>Sordariomycetidae</taxon>
        <taxon>Sordariales</taxon>
        <taxon>Sordariaceae</taxon>
        <taxon>Sordaria</taxon>
    </lineage>
</organism>
<sequence>MDLYVDTLTPTDRTALFSLRVQCTLKRGTPAAVPLFVYIYPENIRSVEVAYTPSALPGQQAVPGVDKFINLRFNMTRPASLVAPRHRRLQPKEQQSRALLDSLHSLVKVTVLSFFLDLSSLSTEVRTQLALLPAVFSATSRPTTRARRACLQQLYGGTGGCVINPSATDRETTPKEAQATPPGSPAQVTSDEREEGVRISTPIQTRKRSASAEESQQSPSAQRDDDDHLVAGGDSHPLRESPEHHASPSQASTQLDTPSSGRSKRPRLSQTPSALGSPVTLPALHPTTGHDALEQRVAHLESSIRHLSRSRSHAPSPHAQHDSQECHACRYNTSEASSIRRRIDDTIDDGLDAARSRLEDWTYVEVGDTVRAEVAAQLEELEQKLQTKWEESMRAEAIARVRDDVKDEFREEVAREVMRRIARGVGGSLQAYLRHDAERQQPGGLGGLAALFETNSTLSGESAALFVAVRDVNQRFAGELTEEEMARVMDHLEDSPLSAVKYNACAEEMKRYFVGKWKVRPAGTRGWR</sequence>
<evidence type="ECO:0000313" key="2">
    <source>
        <dbReference type="EMBL" id="KAK3386226.1"/>
    </source>
</evidence>
<feature type="compositionally biased region" description="Polar residues" evidence="1">
    <location>
        <begin position="247"/>
        <end position="261"/>
    </location>
</feature>
<feature type="region of interest" description="Disordered" evidence="1">
    <location>
        <begin position="161"/>
        <end position="287"/>
    </location>
</feature>
<feature type="region of interest" description="Disordered" evidence="1">
    <location>
        <begin position="300"/>
        <end position="326"/>
    </location>
</feature>
<name>A0AAE0U0E1_SORBR</name>
<feature type="compositionally biased region" description="Low complexity" evidence="1">
    <location>
        <begin position="212"/>
        <end position="221"/>
    </location>
</feature>
<dbReference type="EMBL" id="JAUTDP010000021">
    <property type="protein sequence ID" value="KAK3386226.1"/>
    <property type="molecule type" value="Genomic_DNA"/>
</dbReference>
<accession>A0AAE0U0E1</accession>
<dbReference type="Proteomes" id="UP001281003">
    <property type="component" value="Unassembled WGS sequence"/>
</dbReference>
<feature type="compositionally biased region" description="Basic and acidic residues" evidence="1">
    <location>
        <begin position="236"/>
        <end position="246"/>
    </location>
</feature>
<protein>
    <submittedName>
        <fullName evidence="2">Uncharacterized protein</fullName>
    </submittedName>
</protein>
<proteinExistence type="predicted"/>
<reference evidence="2" key="1">
    <citation type="journal article" date="2023" name="Mol. Phylogenet. Evol.">
        <title>Genome-scale phylogeny and comparative genomics of the fungal order Sordariales.</title>
        <authorList>
            <person name="Hensen N."/>
            <person name="Bonometti L."/>
            <person name="Westerberg I."/>
            <person name="Brannstrom I.O."/>
            <person name="Guillou S."/>
            <person name="Cros-Aarteil S."/>
            <person name="Calhoun S."/>
            <person name="Haridas S."/>
            <person name="Kuo A."/>
            <person name="Mondo S."/>
            <person name="Pangilinan J."/>
            <person name="Riley R."/>
            <person name="LaButti K."/>
            <person name="Andreopoulos B."/>
            <person name="Lipzen A."/>
            <person name="Chen C."/>
            <person name="Yan M."/>
            <person name="Daum C."/>
            <person name="Ng V."/>
            <person name="Clum A."/>
            <person name="Steindorff A."/>
            <person name="Ohm R.A."/>
            <person name="Martin F."/>
            <person name="Silar P."/>
            <person name="Natvig D.O."/>
            <person name="Lalanne C."/>
            <person name="Gautier V."/>
            <person name="Ament-Velasquez S.L."/>
            <person name="Kruys A."/>
            <person name="Hutchinson M.I."/>
            <person name="Powell A.J."/>
            <person name="Barry K."/>
            <person name="Miller A.N."/>
            <person name="Grigoriev I.V."/>
            <person name="Debuchy R."/>
            <person name="Gladieux P."/>
            <person name="Hiltunen Thoren M."/>
            <person name="Johannesson H."/>
        </authorList>
    </citation>
    <scope>NUCLEOTIDE SEQUENCE</scope>
    <source>
        <strain evidence="2">FGSC 1904</strain>
    </source>
</reference>